<evidence type="ECO:0000313" key="3">
    <source>
        <dbReference type="EnsemblMetazoa" id="AATE005637-PA.1"/>
    </source>
</evidence>
<feature type="region of interest" description="Disordered" evidence="1">
    <location>
        <begin position="197"/>
        <end position="236"/>
    </location>
</feature>
<organism evidence="3">
    <name type="scientific">Anopheles atroparvus</name>
    <name type="common">European mosquito</name>
    <dbReference type="NCBI Taxonomy" id="41427"/>
    <lineage>
        <taxon>Eukaryota</taxon>
        <taxon>Metazoa</taxon>
        <taxon>Ecdysozoa</taxon>
        <taxon>Arthropoda</taxon>
        <taxon>Hexapoda</taxon>
        <taxon>Insecta</taxon>
        <taxon>Pterygota</taxon>
        <taxon>Neoptera</taxon>
        <taxon>Endopterygota</taxon>
        <taxon>Diptera</taxon>
        <taxon>Nematocera</taxon>
        <taxon>Culicoidea</taxon>
        <taxon>Culicidae</taxon>
        <taxon>Anophelinae</taxon>
        <taxon>Anopheles</taxon>
    </lineage>
</organism>
<keyword evidence="2" id="KW-1133">Transmembrane helix</keyword>
<keyword evidence="2" id="KW-0472">Membrane</keyword>
<name>A0A182IUB6_ANOAO</name>
<accession>A0A182IUB6</accession>
<dbReference type="AlphaFoldDB" id="A0A182IUB6"/>
<evidence type="ECO:0000256" key="2">
    <source>
        <dbReference type="SAM" id="Phobius"/>
    </source>
</evidence>
<dbReference type="EnsemblMetazoa" id="AATE005637-RA">
    <property type="protein sequence ID" value="AATE005637-PA.1"/>
    <property type="gene ID" value="AATE005637"/>
</dbReference>
<reference evidence="3" key="1">
    <citation type="submission" date="2022-08" db="UniProtKB">
        <authorList>
            <consortium name="EnsemblMetazoa"/>
        </authorList>
    </citation>
    <scope>IDENTIFICATION</scope>
    <source>
        <strain evidence="3">EBRO</strain>
    </source>
</reference>
<evidence type="ECO:0000256" key="1">
    <source>
        <dbReference type="SAM" id="MobiDB-lite"/>
    </source>
</evidence>
<dbReference type="VEuPathDB" id="VectorBase:AATE005637"/>
<protein>
    <submittedName>
        <fullName evidence="3">Uncharacterized protein</fullName>
    </submittedName>
</protein>
<keyword evidence="2" id="KW-0812">Transmembrane</keyword>
<sequence>LTVPFELVLEAATKMLNCLRCCILIVLSVAAAIQGRPSPAVGIQVAAIPDRIDGSHDSNDQKFATVTEDEGFVDSTSPSTGTTHDRTLFTETPIMDAITIIWYLATFIALISFFLVMACADRNRCRSRKPEEAELTPPPTPAPSYRQFAPPNYDTLVFEKDNDSIFIIPYDARIESEHQQYADSLASNLEIIIAQQPNLPGSDVPTDSDIRNAADGDASDVPPAPEVSSSASVRAT</sequence>
<feature type="compositionally biased region" description="Low complexity" evidence="1">
    <location>
        <begin position="226"/>
        <end position="236"/>
    </location>
</feature>
<feature type="transmembrane region" description="Helical" evidence="2">
    <location>
        <begin position="100"/>
        <end position="120"/>
    </location>
</feature>
<proteinExistence type="predicted"/>